<comment type="catalytic activity">
    <reaction evidence="5 6">
        <text>2 superoxide + 2 H(+) = H2O2 + O2</text>
        <dbReference type="Rhea" id="RHEA:20696"/>
        <dbReference type="ChEBI" id="CHEBI:15378"/>
        <dbReference type="ChEBI" id="CHEBI:15379"/>
        <dbReference type="ChEBI" id="CHEBI:16240"/>
        <dbReference type="ChEBI" id="CHEBI:18421"/>
        <dbReference type="EC" id="1.15.1.1"/>
    </reaction>
</comment>
<dbReference type="Pfam" id="PF00080">
    <property type="entry name" value="Sod_Cu"/>
    <property type="match status" value="1"/>
</dbReference>
<evidence type="ECO:0000256" key="4">
    <source>
        <dbReference type="ARBA" id="ARBA00023002"/>
    </source>
</evidence>
<comment type="caution">
    <text evidence="8">The sequence shown here is derived from an EMBL/GenBank/DDBJ whole genome shotgun (WGS) entry which is preliminary data.</text>
</comment>
<proteinExistence type="inferred from homology"/>
<protein>
    <recommendedName>
        <fullName evidence="6">Superoxide dismutase [Cu-Zn]</fullName>
        <ecNumber evidence="6">1.15.1.1</ecNumber>
    </recommendedName>
</protein>
<sequence>MEKHSIIGRTVVVHAGEDDLGQGGDSESLLTGNAGARLACGVIGILQESGASISTSSLFFGCVYGNVKPSDDHKKII</sequence>
<evidence type="ECO:0000256" key="1">
    <source>
        <dbReference type="ARBA" id="ARBA00022723"/>
    </source>
</evidence>
<evidence type="ECO:0000256" key="2">
    <source>
        <dbReference type="ARBA" id="ARBA00022833"/>
    </source>
</evidence>
<dbReference type="EMBL" id="JAPWTJ010002676">
    <property type="protein sequence ID" value="KAJ8964993.1"/>
    <property type="molecule type" value="Genomic_DNA"/>
</dbReference>
<dbReference type="Proteomes" id="UP001162164">
    <property type="component" value="Unassembled WGS sequence"/>
</dbReference>
<accession>A0ABQ9ITB9</accession>
<evidence type="ECO:0000313" key="9">
    <source>
        <dbReference type="Proteomes" id="UP001162164"/>
    </source>
</evidence>
<evidence type="ECO:0000313" key="8">
    <source>
        <dbReference type="EMBL" id="KAJ8964993.1"/>
    </source>
</evidence>
<dbReference type="EC" id="1.15.1.1" evidence="6"/>
<keyword evidence="3" id="KW-0049">Antioxidant</keyword>
<comment type="function">
    <text evidence="6">Destroys radicals which are normally produced within the cells and which are toxic to biological systems.</text>
</comment>
<keyword evidence="1 6" id="KW-0479">Metal-binding</keyword>
<dbReference type="PROSITE" id="PS00332">
    <property type="entry name" value="SOD_CU_ZN_2"/>
    <property type="match status" value="1"/>
</dbReference>
<comment type="similarity">
    <text evidence="6">Belongs to the Cu-Zn superoxide dismutase family.</text>
</comment>
<keyword evidence="2 6" id="KW-0862">Zinc</keyword>
<evidence type="ECO:0000256" key="6">
    <source>
        <dbReference type="RuleBase" id="RU000393"/>
    </source>
</evidence>
<evidence type="ECO:0000256" key="5">
    <source>
        <dbReference type="ARBA" id="ARBA00049204"/>
    </source>
</evidence>
<comment type="cofactor">
    <cofactor evidence="6">
        <name>Zn(2+)</name>
        <dbReference type="ChEBI" id="CHEBI:29105"/>
    </cofactor>
    <text evidence="6">Binds 1 zinc ion per subunit.</text>
</comment>
<feature type="domain" description="Superoxide dismutase copper/zinc binding" evidence="7">
    <location>
        <begin position="3"/>
        <end position="43"/>
    </location>
</feature>
<dbReference type="InterPro" id="IPR036423">
    <property type="entry name" value="SOD-like_Cu/Zn_dom_sf"/>
</dbReference>
<keyword evidence="6" id="KW-0186">Copper</keyword>
<reference evidence="8" key="1">
    <citation type="journal article" date="2023" name="Insect Mol. Biol.">
        <title>Genome sequencing provides insights into the evolution of gene families encoding plant cell wall-degrading enzymes in longhorned beetles.</title>
        <authorList>
            <person name="Shin N.R."/>
            <person name="Okamura Y."/>
            <person name="Kirsch R."/>
            <person name="Pauchet Y."/>
        </authorList>
    </citation>
    <scope>NUCLEOTIDE SEQUENCE</scope>
    <source>
        <strain evidence="8">MMC_N1</strain>
    </source>
</reference>
<dbReference type="PANTHER" id="PTHR10003">
    <property type="entry name" value="SUPEROXIDE DISMUTASE CU-ZN -RELATED"/>
    <property type="match status" value="1"/>
</dbReference>
<name>A0ABQ9ITB9_9CUCU</name>
<comment type="cofactor">
    <cofactor evidence="6">
        <name>Cu cation</name>
        <dbReference type="ChEBI" id="CHEBI:23378"/>
    </cofactor>
    <text evidence="6">Binds 1 copper ion per subunit.</text>
</comment>
<evidence type="ECO:0000256" key="3">
    <source>
        <dbReference type="ARBA" id="ARBA00022862"/>
    </source>
</evidence>
<gene>
    <name evidence="8" type="ORF">NQ317_008795</name>
</gene>
<keyword evidence="4 6" id="KW-0560">Oxidoreductase</keyword>
<dbReference type="InterPro" id="IPR024134">
    <property type="entry name" value="SOD_Cu/Zn_/chaperone"/>
</dbReference>
<dbReference type="InterPro" id="IPR018152">
    <property type="entry name" value="SOD_Cu/Zn_BS"/>
</dbReference>
<organism evidence="8 9">
    <name type="scientific">Molorchus minor</name>
    <dbReference type="NCBI Taxonomy" id="1323400"/>
    <lineage>
        <taxon>Eukaryota</taxon>
        <taxon>Metazoa</taxon>
        <taxon>Ecdysozoa</taxon>
        <taxon>Arthropoda</taxon>
        <taxon>Hexapoda</taxon>
        <taxon>Insecta</taxon>
        <taxon>Pterygota</taxon>
        <taxon>Neoptera</taxon>
        <taxon>Endopterygota</taxon>
        <taxon>Coleoptera</taxon>
        <taxon>Polyphaga</taxon>
        <taxon>Cucujiformia</taxon>
        <taxon>Chrysomeloidea</taxon>
        <taxon>Cerambycidae</taxon>
        <taxon>Lamiinae</taxon>
        <taxon>Monochamini</taxon>
        <taxon>Molorchus</taxon>
    </lineage>
</organism>
<keyword evidence="9" id="KW-1185">Reference proteome</keyword>
<dbReference type="InterPro" id="IPR001424">
    <property type="entry name" value="SOD_Cu_Zn_dom"/>
</dbReference>
<dbReference type="SUPFAM" id="SSF49329">
    <property type="entry name" value="Cu,Zn superoxide dismutase-like"/>
    <property type="match status" value="1"/>
</dbReference>
<evidence type="ECO:0000259" key="7">
    <source>
        <dbReference type="Pfam" id="PF00080"/>
    </source>
</evidence>
<dbReference type="Gene3D" id="2.60.40.200">
    <property type="entry name" value="Superoxide dismutase, copper/zinc binding domain"/>
    <property type="match status" value="1"/>
</dbReference>